<reference evidence="4 5" key="1">
    <citation type="submission" date="2017-03" db="EMBL/GenBank/DDBJ databases">
        <authorList>
            <person name="Afonso C.L."/>
            <person name="Miller P.J."/>
            <person name="Scott M.A."/>
            <person name="Spackman E."/>
            <person name="Goraichik I."/>
            <person name="Dimitrov K.M."/>
            <person name="Suarez D.L."/>
            <person name="Swayne D.E."/>
        </authorList>
    </citation>
    <scope>NUCLEOTIDE SEQUENCE [LARGE SCALE GENOMIC DNA]</scope>
    <source>
        <strain evidence="4">Genome sequencing of Nitrospira japonica strain NJ11</strain>
    </source>
</reference>
<dbReference type="EMBL" id="LT828648">
    <property type="protein sequence ID" value="SLM50091.1"/>
    <property type="molecule type" value="Genomic_DNA"/>
</dbReference>
<dbReference type="Gene3D" id="3.55.50.30">
    <property type="match status" value="1"/>
</dbReference>
<dbReference type="PIRSF" id="PIRSF018266">
    <property type="entry name" value="FecR"/>
    <property type="match status" value="1"/>
</dbReference>
<evidence type="ECO:0000313" key="5">
    <source>
        <dbReference type="Proteomes" id="UP000192042"/>
    </source>
</evidence>
<proteinExistence type="predicted"/>
<evidence type="ECO:0000313" key="4">
    <source>
        <dbReference type="EMBL" id="SLM50091.1"/>
    </source>
</evidence>
<dbReference type="Gene3D" id="2.60.120.1440">
    <property type="match status" value="1"/>
</dbReference>
<protein>
    <submittedName>
        <fullName evidence="4">Putative Iron dicitrate transmembrane sensor FecR</fullName>
    </submittedName>
</protein>
<dbReference type="OrthoDB" id="9798846at2"/>
<organism evidence="4 5">
    <name type="scientific">Nitrospira japonica</name>
    <dbReference type="NCBI Taxonomy" id="1325564"/>
    <lineage>
        <taxon>Bacteria</taxon>
        <taxon>Pseudomonadati</taxon>
        <taxon>Nitrospirota</taxon>
        <taxon>Nitrospiria</taxon>
        <taxon>Nitrospirales</taxon>
        <taxon>Nitrospiraceae</taxon>
        <taxon>Nitrospira</taxon>
    </lineage>
</organism>
<dbReference type="Pfam" id="PF04773">
    <property type="entry name" value="FecR"/>
    <property type="match status" value="1"/>
</dbReference>
<keyword evidence="1 4" id="KW-0812">Transmembrane</keyword>
<keyword evidence="1" id="KW-1133">Transmembrane helix</keyword>
<dbReference type="RefSeq" id="WP_080888242.1">
    <property type="nucleotide sequence ID" value="NZ_LT828648.1"/>
</dbReference>
<accession>A0A1W1IAZ8</accession>
<evidence type="ECO:0000259" key="3">
    <source>
        <dbReference type="Pfam" id="PF16220"/>
    </source>
</evidence>
<dbReference type="InterPro" id="IPR012373">
    <property type="entry name" value="Ferrdict_sens_TM"/>
</dbReference>
<dbReference type="STRING" id="1325564.NSJP_3924"/>
<dbReference type="InterPro" id="IPR032623">
    <property type="entry name" value="FecR_N"/>
</dbReference>
<keyword evidence="1" id="KW-0472">Membrane</keyword>
<name>A0A1W1IAZ8_9BACT</name>
<dbReference type="GO" id="GO:0016989">
    <property type="term" value="F:sigma factor antagonist activity"/>
    <property type="evidence" value="ECO:0007669"/>
    <property type="project" value="TreeGrafter"/>
</dbReference>
<dbReference type="Proteomes" id="UP000192042">
    <property type="component" value="Chromosome I"/>
</dbReference>
<gene>
    <name evidence="4" type="ORF">NSJP_3924</name>
</gene>
<feature type="domain" description="FecR protein" evidence="2">
    <location>
        <begin position="121"/>
        <end position="212"/>
    </location>
</feature>
<evidence type="ECO:0000256" key="1">
    <source>
        <dbReference type="SAM" id="Phobius"/>
    </source>
</evidence>
<dbReference type="PANTHER" id="PTHR30273">
    <property type="entry name" value="PERIPLASMIC SIGNAL SENSOR AND SIGMA FACTOR ACTIVATOR FECR-RELATED"/>
    <property type="match status" value="1"/>
</dbReference>
<evidence type="ECO:0000259" key="2">
    <source>
        <dbReference type="Pfam" id="PF04773"/>
    </source>
</evidence>
<dbReference type="Pfam" id="PF16220">
    <property type="entry name" value="DUF4880"/>
    <property type="match status" value="1"/>
</dbReference>
<feature type="transmembrane region" description="Helical" evidence="1">
    <location>
        <begin position="90"/>
        <end position="108"/>
    </location>
</feature>
<sequence>MPTTNQSSSSGEGGLRAEAIAWVIRLRNQHLSPEERQAFDAWHAQSPIHAKMYKNVSEVWDDPELHGAAIEAARTEVPSTARPRPAISRWFGYGSAVAACAILMWMAAFEFDLITKWQADFSTVVGERRMIELPDHSMVMLNTDTAIAMAFDEQGRRIRLLKGEASFKVQSDPDRPFLVESTDTTTRAVGTEFIVRAGSMSDRVTVVEGTVEVANRRTDEQTKRLSAGFQVEMQTGRLGDPRPVDLYTVAAWRRGRLVVNGAPLEQVINDVRRYHPGMILLWNRDLASTQVTGTYNLEEPSKILALLTKTFPLRSVAVTDRFIVLY</sequence>
<feature type="domain" description="FecR N-terminal" evidence="3">
    <location>
        <begin position="18"/>
        <end position="56"/>
    </location>
</feature>
<dbReference type="AlphaFoldDB" id="A0A1W1IAZ8"/>
<dbReference type="KEGG" id="nja:NSJP_3924"/>
<dbReference type="InterPro" id="IPR006860">
    <property type="entry name" value="FecR"/>
</dbReference>
<keyword evidence="5" id="KW-1185">Reference proteome</keyword>
<dbReference type="PANTHER" id="PTHR30273:SF2">
    <property type="entry name" value="PROTEIN FECR"/>
    <property type="match status" value="1"/>
</dbReference>